<evidence type="ECO:0000313" key="3">
    <source>
        <dbReference type="Proteomes" id="UP001381693"/>
    </source>
</evidence>
<feature type="transmembrane region" description="Helical" evidence="1">
    <location>
        <begin position="304"/>
        <end position="326"/>
    </location>
</feature>
<feature type="transmembrane region" description="Helical" evidence="1">
    <location>
        <begin position="333"/>
        <end position="352"/>
    </location>
</feature>
<dbReference type="AlphaFoldDB" id="A0AAN8XDH9"/>
<name>A0AAN8XDH9_HALRR</name>
<keyword evidence="1" id="KW-0812">Transmembrane</keyword>
<gene>
    <name evidence="2" type="ORF">SK128_008047</name>
</gene>
<feature type="transmembrane region" description="Helical" evidence="1">
    <location>
        <begin position="128"/>
        <end position="149"/>
    </location>
</feature>
<sequence length="359" mass="40529">MTHTKGPRYSLTAFLLLVTKLLGGFPFSWHYKEGQLEVKRSVIATMWSVGVMVVMMTMSLSSIIYAPNNGTGMTAKISTSILNYVTYSILFLFFPYFILRGSSLASILSRMGENDVDIRRSAVNSKDVFQAIYVPGTIGSLGIINYFAIKKSINWLDNQQRFNYSVSAGVSDLFSELMMATMSLLCYYLLKHLSLKSEESVSSLCQDFESAHASCENQKEGGIYRLKPSMRQWFASEGRLVTNTCIYPSTSYTNNIRKVESFTIKAVERQETEEVKVRCDEEAFRSVIGRLIALDEVVLKMVDYAGPLIVMILLNGTVNATTMLYLNSIKMDYYYIVYITLKTLCVVNITYIPDSLGRM</sequence>
<feature type="transmembrane region" description="Helical" evidence="1">
    <location>
        <begin position="12"/>
        <end position="31"/>
    </location>
</feature>
<proteinExistence type="predicted"/>
<comment type="caution">
    <text evidence="2">The sequence shown here is derived from an EMBL/GenBank/DDBJ whole genome shotgun (WGS) entry which is preliminary data.</text>
</comment>
<keyword evidence="1" id="KW-1133">Transmembrane helix</keyword>
<evidence type="ECO:0000256" key="1">
    <source>
        <dbReference type="SAM" id="Phobius"/>
    </source>
</evidence>
<feature type="transmembrane region" description="Helical" evidence="1">
    <location>
        <begin position="87"/>
        <end position="108"/>
    </location>
</feature>
<organism evidence="2 3">
    <name type="scientific">Halocaridina rubra</name>
    <name type="common">Hawaiian red shrimp</name>
    <dbReference type="NCBI Taxonomy" id="373956"/>
    <lineage>
        <taxon>Eukaryota</taxon>
        <taxon>Metazoa</taxon>
        <taxon>Ecdysozoa</taxon>
        <taxon>Arthropoda</taxon>
        <taxon>Crustacea</taxon>
        <taxon>Multicrustacea</taxon>
        <taxon>Malacostraca</taxon>
        <taxon>Eumalacostraca</taxon>
        <taxon>Eucarida</taxon>
        <taxon>Decapoda</taxon>
        <taxon>Pleocyemata</taxon>
        <taxon>Caridea</taxon>
        <taxon>Atyoidea</taxon>
        <taxon>Atyidae</taxon>
        <taxon>Halocaridina</taxon>
    </lineage>
</organism>
<dbReference type="Proteomes" id="UP001381693">
    <property type="component" value="Unassembled WGS sequence"/>
</dbReference>
<keyword evidence="3" id="KW-1185">Reference proteome</keyword>
<feature type="transmembrane region" description="Helical" evidence="1">
    <location>
        <begin position="43"/>
        <end position="66"/>
    </location>
</feature>
<keyword evidence="1" id="KW-0472">Membrane</keyword>
<accession>A0AAN8XDH9</accession>
<dbReference type="EMBL" id="JAXCGZ010004149">
    <property type="protein sequence ID" value="KAK7082182.1"/>
    <property type="molecule type" value="Genomic_DNA"/>
</dbReference>
<evidence type="ECO:0000313" key="2">
    <source>
        <dbReference type="EMBL" id="KAK7082182.1"/>
    </source>
</evidence>
<feature type="transmembrane region" description="Helical" evidence="1">
    <location>
        <begin position="170"/>
        <end position="190"/>
    </location>
</feature>
<reference evidence="2 3" key="1">
    <citation type="submission" date="2023-11" db="EMBL/GenBank/DDBJ databases">
        <title>Halocaridina rubra genome assembly.</title>
        <authorList>
            <person name="Smith C."/>
        </authorList>
    </citation>
    <scope>NUCLEOTIDE SEQUENCE [LARGE SCALE GENOMIC DNA]</scope>
    <source>
        <strain evidence="2">EP-1</strain>
        <tissue evidence="2">Whole</tissue>
    </source>
</reference>
<feature type="non-terminal residue" evidence="2">
    <location>
        <position position="359"/>
    </location>
</feature>
<protein>
    <submittedName>
        <fullName evidence="2">Uncharacterized protein</fullName>
    </submittedName>
</protein>